<organism evidence="8 9">
    <name type="scientific">Achlya hypogyna</name>
    <name type="common">Oomycete</name>
    <name type="synonym">Protoachlya hypogyna</name>
    <dbReference type="NCBI Taxonomy" id="1202772"/>
    <lineage>
        <taxon>Eukaryota</taxon>
        <taxon>Sar</taxon>
        <taxon>Stramenopiles</taxon>
        <taxon>Oomycota</taxon>
        <taxon>Saprolegniomycetes</taxon>
        <taxon>Saprolegniales</taxon>
        <taxon>Achlyaceae</taxon>
        <taxon>Achlya</taxon>
    </lineage>
</organism>
<evidence type="ECO:0000256" key="6">
    <source>
        <dbReference type="SAM" id="Phobius"/>
    </source>
</evidence>
<feature type="transmembrane region" description="Helical" evidence="6">
    <location>
        <begin position="1359"/>
        <end position="1380"/>
    </location>
</feature>
<sequence>MTTAKPPKKPWRYYFVLVFPNSTKMAFEEIKTMVQRTHTIEAKEAAFLQSIAAKHPRNNLPPIISPFVGVFLSFLRGTTGLSLACLGVLALGLAYLRIWSPYGIYLTALSLAIIALLLVLLGITPFLGYKGASSRSWSYLKSFERAIVSFLVFLVFGVYLLEVFHRDIENALMTYDNSTHSFDVYRPSLFFNDSDAAPPANITSFVQAEFGKILLVYLQDRFETMFPTNATSTNATEVPTATITLPQPAATSAPDGSSHAFSFTDPLPWFQDRANKLLYPEPLKTTPPWMKNWVRDACSDAAPVNASYLDGNVEVHMEPTFASCLRPILRMLVDVVWALQVAFIALAALLLFEWLALLILKSIDPTSPAAPTMGKPTAAKKAAASSSSSIAPLLHVVLILVGLASLGISVCFLYFIFQSVRNMGDGPITSAQIAGWLVTGLMLVYSFAAALVGFLGCSPALRRAQTKALIAVVLLQLVLVIILYVIHSDTAAIVADDLHDGGRWDHVLVHDGINYFLDAFHNSDSTLLLDFLENECQLSMATADDMSDACQRTIVVMFNEYVHSVMYVSVALLALEISLLLKNMYYLHLRPHWRRLLGKKADAKPHHKHKPAEPPLPLRKEDSLPFHLALQTYLRSLPPGHAQDADTKAFTTEWLSRTGATEVRDSDVLFLSQFESIVRVLVLDRLTRVCGFEVSISISKDGKKLYAKLSASRRLLAAEAERRQYKVPFQDAVDPGPAFWTPREVATDHRVYDAQTAKQKLCSLYGRNLLLASENMFFSNESPAQIARRVNVHMRAAQLAPDPNAKGHAMIPRLPYKYPVYAPYYKKSSLQFLYKRHPNQLDLPTVEVAPSIFQTTDILRLVNGIVQAEMNTRSMVEAGLLESYACLHSASRFEWTNRASLQEQWLTYWKPRQLPGEPDPDQHYFLNFFCRIYPFRQPLLAVREYFGEQIAMYFLWLGFYAQCLLVPLVCSVLYVLWHKGDVHGYRTFVVAANNTLHVECALDDTYLGLCILVWSFSYAKLWQRKQHLRAVSWGMDGIVAEQEVRPAFIGMEHRDPITNEVERYFPGHLRLQLQLVSGGVMFAVLWAYYFVMVTIYSAQPPLVRVLGPFWGTTSVSICQVFVVNLCASQTSRVAYWLNDRENYRTQGEYEDNVILKIFLMQGITFYAALLFVTFVKHQTLGCYDVSTSLFWEPSATTVANYGPHSNCLPEAENLLYCLFLYRMGKNVLHIALPLLRFLIATAPSVDENDIESELELEPFDNNIYEDYAEIVVQFGLVVLFIFIVPLAPILAFLESAAQLRLDAYHLCCRVQRPLPMDAETIGSWFTYILLLSRMCIPVNLGVLFFTASNFASYSAHERTTLYLLCVAGGLVLFEAAWLLVPNEPALAAVLRERHAFLKQKYFYAPTSAATPGKPPPTPATLAELQLPKDADTFHALHARADLLERFNHVFAPPFRASRVEKPATLTHAGSLQTPSLAPLDLTGIDAIREAVRRSDQSLFDDDDTSDWYFSPRAHRAPSPVSAHRSQALAFLDEEAEEHAHEDDEDDEPYVFDEDDENLADVL</sequence>
<feature type="transmembrane region" description="Helical" evidence="6">
    <location>
        <begin position="1153"/>
        <end position="1175"/>
    </location>
</feature>
<evidence type="ECO:0000259" key="7">
    <source>
        <dbReference type="Pfam" id="PF04547"/>
    </source>
</evidence>
<feature type="transmembrane region" description="Helical" evidence="6">
    <location>
        <begin position="953"/>
        <end position="977"/>
    </location>
</feature>
<keyword evidence="2 6" id="KW-0812">Transmembrane</keyword>
<dbReference type="InterPro" id="IPR007632">
    <property type="entry name" value="Anoctamin"/>
</dbReference>
<feature type="transmembrane region" description="Helical" evidence="6">
    <location>
        <begin position="67"/>
        <end position="96"/>
    </location>
</feature>
<feature type="transmembrane region" description="Helical" evidence="6">
    <location>
        <begin position="565"/>
        <end position="585"/>
    </location>
</feature>
<name>A0A1V9YK84_ACHHY</name>
<feature type="transmembrane region" description="Helical" evidence="6">
    <location>
        <begin position="1270"/>
        <end position="1293"/>
    </location>
</feature>
<evidence type="ECO:0000256" key="1">
    <source>
        <dbReference type="ARBA" id="ARBA00004141"/>
    </source>
</evidence>
<protein>
    <recommendedName>
        <fullName evidence="7">Anoctamin transmembrane domain-containing protein</fullName>
    </recommendedName>
</protein>
<evidence type="ECO:0000313" key="9">
    <source>
        <dbReference type="Proteomes" id="UP000243579"/>
    </source>
</evidence>
<dbReference type="Pfam" id="PF04547">
    <property type="entry name" value="Anoctamin"/>
    <property type="match status" value="1"/>
</dbReference>
<evidence type="ECO:0000313" key="8">
    <source>
        <dbReference type="EMBL" id="OQR86130.1"/>
    </source>
</evidence>
<gene>
    <name evidence="8" type="ORF">ACHHYP_10923</name>
</gene>
<dbReference type="GO" id="GO:0016020">
    <property type="term" value="C:membrane"/>
    <property type="evidence" value="ECO:0007669"/>
    <property type="project" value="UniProtKB-SubCell"/>
</dbReference>
<feature type="transmembrane region" description="Helical" evidence="6">
    <location>
        <begin position="1073"/>
        <end position="1098"/>
    </location>
</feature>
<evidence type="ECO:0000256" key="2">
    <source>
        <dbReference type="ARBA" id="ARBA00022692"/>
    </source>
</evidence>
<dbReference type="InterPro" id="IPR049452">
    <property type="entry name" value="Anoctamin_TM"/>
</dbReference>
<evidence type="ECO:0000256" key="4">
    <source>
        <dbReference type="ARBA" id="ARBA00023136"/>
    </source>
</evidence>
<comment type="caution">
    <text evidence="8">The sequence shown here is derived from an EMBL/GenBank/DDBJ whole genome shotgun (WGS) entry which is preliminary data.</text>
</comment>
<feature type="transmembrane region" description="Helical" evidence="6">
    <location>
        <begin position="335"/>
        <end position="360"/>
    </location>
</feature>
<feature type="compositionally biased region" description="Acidic residues" evidence="5">
    <location>
        <begin position="1531"/>
        <end position="1562"/>
    </location>
</feature>
<comment type="subcellular location">
    <subcellularLocation>
        <location evidence="1">Membrane</location>
        <topology evidence="1">Multi-pass membrane protein</topology>
    </subcellularLocation>
</comment>
<dbReference type="EMBL" id="JNBR01001528">
    <property type="protein sequence ID" value="OQR86130.1"/>
    <property type="molecule type" value="Genomic_DNA"/>
</dbReference>
<accession>A0A1V9YK84</accession>
<dbReference type="PANTHER" id="PTHR12308">
    <property type="entry name" value="ANOCTAMIN"/>
    <property type="match status" value="1"/>
</dbReference>
<feature type="transmembrane region" description="Helical" evidence="6">
    <location>
        <begin position="468"/>
        <end position="486"/>
    </location>
</feature>
<keyword evidence="4 6" id="KW-0472">Membrane</keyword>
<proteinExistence type="predicted"/>
<reference evidence="8 9" key="1">
    <citation type="journal article" date="2014" name="Genome Biol. Evol.">
        <title>The secreted proteins of Achlya hypogyna and Thraustotheca clavata identify the ancestral oomycete secretome and reveal gene acquisitions by horizontal gene transfer.</title>
        <authorList>
            <person name="Misner I."/>
            <person name="Blouin N."/>
            <person name="Leonard G."/>
            <person name="Richards T.A."/>
            <person name="Lane C.E."/>
        </authorList>
    </citation>
    <scope>NUCLEOTIDE SEQUENCE [LARGE SCALE GENOMIC DNA]</scope>
    <source>
        <strain evidence="8 9">ATCC 48635</strain>
    </source>
</reference>
<feature type="transmembrane region" description="Helical" evidence="6">
    <location>
        <begin position="433"/>
        <end position="456"/>
    </location>
</feature>
<dbReference type="Proteomes" id="UP000243579">
    <property type="component" value="Unassembled WGS sequence"/>
</dbReference>
<keyword evidence="9" id="KW-1185">Reference proteome</keyword>
<dbReference type="PANTHER" id="PTHR12308:SF73">
    <property type="entry name" value="ANOCTAMIN"/>
    <property type="match status" value="1"/>
</dbReference>
<dbReference type="GO" id="GO:0005254">
    <property type="term" value="F:chloride channel activity"/>
    <property type="evidence" value="ECO:0007669"/>
    <property type="project" value="TreeGrafter"/>
</dbReference>
<evidence type="ECO:0000256" key="5">
    <source>
        <dbReference type="SAM" id="MobiDB-lite"/>
    </source>
</evidence>
<dbReference type="OrthoDB" id="296386at2759"/>
<feature type="region of interest" description="Disordered" evidence="5">
    <location>
        <begin position="1510"/>
        <end position="1562"/>
    </location>
</feature>
<feature type="transmembrane region" description="Helical" evidence="6">
    <location>
        <begin position="147"/>
        <end position="165"/>
    </location>
</feature>
<feature type="domain" description="Anoctamin transmembrane" evidence="7">
    <location>
        <begin position="942"/>
        <end position="1365"/>
    </location>
</feature>
<evidence type="ECO:0000256" key="3">
    <source>
        <dbReference type="ARBA" id="ARBA00022989"/>
    </source>
</evidence>
<feature type="transmembrane region" description="Helical" evidence="6">
    <location>
        <begin position="1324"/>
        <end position="1347"/>
    </location>
</feature>
<feature type="transmembrane region" description="Helical" evidence="6">
    <location>
        <begin position="390"/>
        <end position="417"/>
    </location>
</feature>
<feature type="transmembrane region" description="Helical" evidence="6">
    <location>
        <begin position="102"/>
        <end position="127"/>
    </location>
</feature>
<keyword evidence="3 6" id="KW-1133">Transmembrane helix</keyword>